<sequence length="386" mass="42792">MPNEKKESVKISIIQGAFLPVPPVLGGAVEKIWYKLGQEFAALGHEVVHIGRSHPDLPNKNKSHGVTYVRITGYDTPSSIVRLKWRDLLYSVRAVKEIPEDTDIVITNTFWSPLLVSGPLRKKVCVSVERLPKGQMWLYKQAPLLRVNSGPVADAIRRELPVQQHRRMVIIPNPLPFQGLPPVHVDEKKHVLLYVGRLHPEKGLELLIKAFKTLNSGWKLRIVGPSDVSTGGGGQPYLESLKQLAGDANVEFTGPVFDMNLLNEYYAEASIFVYPSVAEKGETFGLAPLEAMAWGCVPVVSDLACFRDFIHHGANGLVFDHRSNDAVALLNKAIDGLQTDAERRHKLAEQALNVRQSHSVSYIASQFIDAFEGITGKRNVDKPIAL</sequence>
<proteinExistence type="predicted"/>
<dbReference type="SUPFAM" id="SSF53756">
    <property type="entry name" value="UDP-Glycosyltransferase/glycogen phosphorylase"/>
    <property type="match status" value="1"/>
</dbReference>
<feature type="domain" description="Glycosyl transferase family 1" evidence="1">
    <location>
        <begin position="185"/>
        <end position="351"/>
    </location>
</feature>
<dbReference type="EMBL" id="CP025096">
    <property type="protein sequence ID" value="AUD06420.1"/>
    <property type="molecule type" value="Genomic_DNA"/>
</dbReference>
<evidence type="ECO:0000313" key="2">
    <source>
        <dbReference type="EMBL" id="AUD06420.1"/>
    </source>
</evidence>
<dbReference type="KEGG" id="spir:CWM47_34025"/>
<reference evidence="2 3" key="1">
    <citation type="submission" date="2017-11" db="EMBL/GenBank/DDBJ databases">
        <title>Taxonomic description and genome sequences of Spirosoma HA7 sp. nov., isolated from pollen microhabitat of Corylus avellana.</title>
        <authorList>
            <person name="Ambika Manirajan B."/>
            <person name="Suarez C."/>
            <person name="Ratering S."/>
            <person name="Geissler-Plaum R."/>
            <person name="Cardinale M."/>
            <person name="Sylvia S."/>
        </authorList>
    </citation>
    <scope>NUCLEOTIDE SEQUENCE [LARGE SCALE GENOMIC DNA]</scope>
    <source>
        <strain evidence="2 3">HA7</strain>
    </source>
</reference>
<evidence type="ECO:0000313" key="3">
    <source>
        <dbReference type="Proteomes" id="UP000232883"/>
    </source>
</evidence>
<dbReference type="PANTHER" id="PTHR12526:SF628">
    <property type="entry name" value="MANNOSYLGLUCOSYLGLYCERATE SYNTHASE"/>
    <property type="match status" value="1"/>
</dbReference>
<name>A0A2K8Z999_9BACT</name>
<dbReference type="InterPro" id="IPR001296">
    <property type="entry name" value="Glyco_trans_1"/>
</dbReference>
<dbReference type="Proteomes" id="UP000232883">
    <property type="component" value="Chromosome"/>
</dbReference>
<protein>
    <submittedName>
        <fullName evidence="2">Glycosyltransferase family 1 protein</fullName>
    </submittedName>
</protein>
<dbReference type="Pfam" id="PF00534">
    <property type="entry name" value="Glycos_transf_1"/>
    <property type="match status" value="1"/>
</dbReference>
<dbReference type="AlphaFoldDB" id="A0A2K8Z999"/>
<dbReference type="PANTHER" id="PTHR12526">
    <property type="entry name" value="GLYCOSYLTRANSFERASE"/>
    <property type="match status" value="1"/>
</dbReference>
<gene>
    <name evidence="2" type="ORF">CWM47_34025</name>
</gene>
<dbReference type="CDD" id="cd03801">
    <property type="entry name" value="GT4_PimA-like"/>
    <property type="match status" value="1"/>
</dbReference>
<accession>A0A2K8Z999</accession>
<keyword evidence="2" id="KW-0808">Transferase</keyword>
<evidence type="ECO:0000259" key="1">
    <source>
        <dbReference type="Pfam" id="PF00534"/>
    </source>
</evidence>
<keyword evidence="3" id="KW-1185">Reference proteome</keyword>
<organism evidence="2 3">
    <name type="scientific">Spirosoma pollinicola</name>
    <dbReference type="NCBI Taxonomy" id="2057025"/>
    <lineage>
        <taxon>Bacteria</taxon>
        <taxon>Pseudomonadati</taxon>
        <taxon>Bacteroidota</taxon>
        <taxon>Cytophagia</taxon>
        <taxon>Cytophagales</taxon>
        <taxon>Cytophagaceae</taxon>
        <taxon>Spirosoma</taxon>
    </lineage>
</organism>
<dbReference type="Gene3D" id="3.40.50.2000">
    <property type="entry name" value="Glycogen Phosphorylase B"/>
    <property type="match status" value="2"/>
</dbReference>
<dbReference type="GO" id="GO:0016757">
    <property type="term" value="F:glycosyltransferase activity"/>
    <property type="evidence" value="ECO:0007669"/>
    <property type="project" value="InterPro"/>
</dbReference>